<gene>
    <name evidence="1" type="ORF">CLV67_105232</name>
</gene>
<dbReference type="Proteomes" id="UP000239415">
    <property type="component" value="Unassembled WGS sequence"/>
</dbReference>
<name>A0A2T0KFA2_9ACTN</name>
<dbReference type="EMBL" id="PVMZ01000005">
    <property type="protein sequence ID" value="PRX22055.1"/>
    <property type="molecule type" value="Genomic_DNA"/>
</dbReference>
<evidence type="ECO:0000313" key="1">
    <source>
        <dbReference type="EMBL" id="PRX22055.1"/>
    </source>
</evidence>
<dbReference type="OrthoDB" id="3295140at2"/>
<dbReference type="RefSeq" id="WP_106318662.1">
    <property type="nucleotide sequence ID" value="NZ_BOMO01000034.1"/>
</dbReference>
<keyword evidence="2" id="KW-1185">Reference proteome</keyword>
<comment type="caution">
    <text evidence="1">The sequence shown here is derived from an EMBL/GenBank/DDBJ whole genome shotgun (WGS) entry which is preliminary data.</text>
</comment>
<evidence type="ECO:0000313" key="2">
    <source>
        <dbReference type="Proteomes" id="UP000239415"/>
    </source>
</evidence>
<proteinExistence type="predicted"/>
<reference evidence="1 2" key="1">
    <citation type="submission" date="2018-03" db="EMBL/GenBank/DDBJ databases">
        <title>Genomic Encyclopedia of Archaeal and Bacterial Type Strains, Phase II (KMG-II): from individual species to whole genera.</title>
        <authorList>
            <person name="Goeker M."/>
        </authorList>
    </citation>
    <scope>NUCLEOTIDE SEQUENCE [LARGE SCALE GENOMIC DNA]</scope>
    <source>
        <strain evidence="1 2">DSM 43146</strain>
    </source>
</reference>
<accession>A0A2T0KFA2</accession>
<organism evidence="1 2">
    <name type="scientific">Actinoplanes italicus</name>
    <dbReference type="NCBI Taxonomy" id="113567"/>
    <lineage>
        <taxon>Bacteria</taxon>
        <taxon>Bacillati</taxon>
        <taxon>Actinomycetota</taxon>
        <taxon>Actinomycetes</taxon>
        <taxon>Micromonosporales</taxon>
        <taxon>Micromonosporaceae</taxon>
        <taxon>Actinoplanes</taxon>
    </lineage>
</organism>
<dbReference type="AlphaFoldDB" id="A0A2T0KFA2"/>
<protein>
    <submittedName>
        <fullName evidence="1">Uncharacterized protein</fullName>
    </submittedName>
</protein>
<sequence length="146" mass="16076">MTDEELIGRLIDEAFRAPDWRGGAARRGHLPLFSYWGPVLYLTPAGDVVRNDDEDGPLRPADPGERTFGLARAAELYPELAHLRPPRPRHAVTCEQCRGRGRLTVSQGRAAPWDGTRSFVFCPGCDSLGWTSPAEGGDERAPDHGR</sequence>